<dbReference type="RefSeq" id="WP_282862382.1">
    <property type="nucleotide sequence ID" value="NZ_CP118848.1"/>
</dbReference>
<accession>A0AAX3W509</accession>
<gene>
    <name evidence="1" type="ORF">PYH69_00520</name>
</gene>
<reference evidence="1" key="1">
    <citation type="journal article" date="2023" name="Antibiotics">
        <title>Prevalence and Molecular Characterization of Methicillin-Resistant Staphylococci (MRS) and Mammaliicocci (MRM) in Dromedary Camels from Algeria: First Detection of SCCmec-mecC Hybrid in Methicillin-Resistant Mammaliicoccus lentus.</title>
        <authorList>
            <person name="Belhout C."/>
            <person name="Boyen F."/>
            <person name="Vereecke N."/>
            <person name="Theuns S."/>
            <person name="Taibi N."/>
            <person name="Stegger M."/>
            <person name="de la Fe-Rodriguez P.Y."/>
            <person name="Bouayad L."/>
            <person name="Elgroud R."/>
            <person name="Butaye P."/>
        </authorList>
    </citation>
    <scope>NUCLEOTIDE SEQUENCE</scope>
    <source>
        <strain evidence="1">7048</strain>
    </source>
</reference>
<dbReference type="Proteomes" id="UP001223261">
    <property type="component" value="Chromosome"/>
</dbReference>
<protein>
    <recommendedName>
        <fullName evidence="3">MarR family transcriptional regulator</fullName>
    </recommendedName>
</protein>
<dbReference type="SUPFAM" id="SSF46785">
    <property type="entry name" value="Winged helix' DNA-binding domain"/>
    <property type="match status" value="1"/>
</dbReference>
<sequence length="89" mass="10580">MDKLSLLEKLLKNNNLSKSETRVIFFCFENEKSSKEVGQYLEWQAPNVARLLLTMYNKGFLNRRQLDDNKTYLYTTNKENELLDLKNVD</sequence>
<evidence type="ECO:0000313" key="2">
    <source>
        <dbReference type="Proteomes" id="UP001223261"/>
    </source>
</evidence>
<dbReference type="AlphaFoldDB" id="A0AAX3W509"/>
<dbReference type="Gene3D" id="1.10.10.10">
    <property type="entry name" value="Winged helix-like DNA-binding domain superfamily/Winged helix DNA-binding domain"/>
    <property type="match status" value="1"/>
</dbReference>
<proteinExistence type="predicted"/>
<dbReference type="InterPro" id="IPR036388">
    <property type="entry name" value="WH-like_DNA-bd_sf"/>
</dbReference>
<evidence type="ECO:0000313" key="1">
    <source>
        <dbReference type="EMBL" id="WHI60166.1"/>
    </source>
</evidence>
<dbReference type="EMBL" id="CP118848">
    <property type="protein sequence ID" value="WHI60166.1"/>
    <property type="molecule type" value="Genomic_DNA"/>
</dbReference>
<dbReference type="InterPro" id="IPR036390">
    <property type="entry name" value="WH_DNA-bd_sf"/>
</dbReference>
<organism evidence="1 2">
    <name type="scientific">Mammaliicoccus lentus</name>
    <name type="common">Staphylococcus lentus</name>
    <dbReference type="NCBI Taxonomy" id="42858"/>
    <lineage>
        <taxon>Bacteria</taxon>
        <taxon>Bacillati</taxon>
        <taxon>Bacillota</taxon>
        <taxon>Bacilli</taxon>
        <taxon>Bacillales</taxon>
        <taxon>Staphylococcaceae</taxon>
        <taxon>Mammaliicoccus</taxon>
    </lineage>
</organism>
<evidence type="ECO:0008006" key="3">
    <source>
        <dbReference type="Google" id="ProtNLM"/>
    </source>
</evidence>
<name>A0AAX3W509_MAMLE</name>